<comment type="caution">
    <text evidence="1">The sequence shown here is derived from an EMBL/GenBank/DDBJ whole genome shotgun (WGS) entry which is preliminary data.</text>
</comment>
<accession>A0AAN9FJM5</accession>
<reference evidence="1 2" key="1">
    <citation type="submission" date="2024-01" db="EMBL/GenBank/DDBJ databases">
        <title>The genomes of 5 underutilized Papilionoideae crops provide insights into root nodulation and disease resistanc.</title>
        <authorList>
            <person name="Yuan L."/>
        </authorList>
    </citation>
    <scope>NUCLEOTIDE SEQUENCE [LARGE SCALE GENOMIC DNA]</scope>
    <source>
        <strain evidence="1">ZHUSHIDOU_FW_LH</strain>
        <tissue evidence="1">Leaf</tissue>
    </source>
</reference>
<gene>
    <name evidence="1" type="ORF">RIF29_16898</name>
</gene>
<dbReference type="EMBL" id="JAYWIO010000003">
    <property type="protein sequence ID" value="KAK7275776.1"/>
    <property type="molecule type" value="Genomic_DNA"/>
</dbReference>
<keyword evidence="2" id="KW-1185">Reference proteome</keyword>
<evidence type="ECO:0000313" key="2">
    <source>
        <dbReference type="Proteomes" id="UP001372338"/>
    </source>
</evidence>
<dbReference type="AlphaFoldDB" id="A0AAN9FJM5"/>
<organism evidence="1 2">
    <name type="scientific">Crotalaria pallida</name>
    <name type="common">Smooth rattlebox</name>
    <name type="synonym">Crotalaria striata</name>
    <dbReference type="NCBI Taxonomy" id="3830"/>
    <lineage>
        <taxon>Eukaryota</taxon>
        <taxon>Viridiplantae</taxon>
        <taxon>Streptophyta</taxon>
        <taxon>Embryophyta</taxon>
        <taxon>Tracheophyta</taxon>
        <taxon>Spermatophyta</taxon>
        <taxon>Magnoliopsida</taxon>
        <taxon>eudicotyledons</taxon>
        <taxon>Gunneridae</taxon>
        <taxon>Pentapetalae</taxon>
        <taxon>rosids</taxon>
        <taxon>fabids</taxon>
        <taxon>Fabales</taxon>
        <taxon>Fabaceae</taxon>
        <taxon>Papilionoideae</taxon>
        <taxon>50 kb inversion clade</taxon>
        <taxon>genistoids sensu lato</taxon>
        <taxon>core genistoids</taxon>
        <taxon>Crotalarieae</taxon>
        <taxon>Crotalaria</taxon>
    </lineage>
</organism>
<protein>
    <submittedName>
        <fullName evidence="1">Uncharacterized protein</fullName>
    </submittedName>
</protein>
<dbReference type="Proteomes" id="UP001372338">
    <property type="component" value="Unassembled WGS sequence"/>
</dbReference>
<name>A0AAN9FJM5_CROPI</name>
<evidence type="ECO:0000313" key="1">
    <source>
        <dbReference type="EMBL" id="KAK7275776.1"/>
    </source>
</evidence>
<sequence length="152" mass="16708">MVSVSVDQNSDASATTTRHRGWSVAWHRNQISLDVASASLLGTSAQGSCCLLKFVASSLLLLNRRIIIEERWVSDALLFGFSHELGEPLSLTMPLEEYRVPCFCFAQTLFSDRVSSVSSMALKNGVSLSLLRLNDFMILSLCKAFLSLGKAF</sequence>
<proteinExistence type="predicted"/>